<keyword evidence="3" id="KW-0812">Transmembrane</keyword>
<proteinExistence type="inferred from homology"/>
<feature type="transmembrane region" description="Helical" evidence="3">
    <location>
        <begin position="16"/>
        <end position="34"/>
    </location>
</feature>
<accession>A0A1W6K758</accession>
<evidence type="ECO:0000256" key="3">
    <source>
        <dbReference type="SAM" id="Phobius"/>
    </source>
</evidence>
<keyword evidence="3" id="KW-1133">Transmembrane helix</keyword>
<dbReference type="RefSeq" id="WP_085679439.1">
    <property type="nucleotide sequence ID" value="NZ_CP020931.1"/>
</dbReference>
<feature type="transmembrane region" description="Helical" evidence="3">
    <location>
        <begin position="80"/>
        <end position="98"/>
    </location>
</feature>
<comment type="similarity">
    <text evidence="1">Belongs to the hcp beta-lactamase family.</text>
</comment>
<dbReference type="InterPro" id="IPR006597">
    <property type="entry name" value="Sel1-like"/>
</dbReference>
<dbReference type="Pfam" id="PF08238">
    <property type="entry name" value="Sel1"/>
    <property type="match status" value="7"/>
</dbReference>
<reference evidence="4 5" key="1">
    <citation type="submission" date="2017-04" db="EMBL/GenBank/DDBJ databases">
        <title>Genome Sequence of Marinobacter salarius strain SMR5 Isolated from a culture of the Diatom Skeletonema marinoi.</title>
        <authorList>
            <person name="Topel M."/>
            <person name="Pinder M.I.M."/>
            <person name="Johansson O.N."/>
            <person name="Kourtchenko O."/>
            <person name="Godhe A."/>
            <person name="Clarke A.K."/>
        </authorList>
    </citation>
    <scope>NUCLEOTIDE SEQUENCE [LARGE SCALE GENOMIC DNA]</scope>
    <source>
        <strain evidence="4 5">SMR5</strain>
    </source>
</reference>
<evidence type="ECO:0000256" key="1">
    <source>
        <dbReference type="ARBA" id="ARBA00008486"/>
    </source>
</evidence>
<dbReference type="GeneID" id="77255064"/>
<dbReference type="STRING" id="1420917.AU15_12105"/>
<dbReference type="PANTHER" id="PTHR13891">
    <property type="entry name" value="CYTOCHROME C OXIDASE ASSEMBLY FACTOR 7"/>
    <property type="match status" value="1"/>
</dbReference>
<protein>
    <submittedName>
        <fullName evidence="4">Putative beta-lactamase HcpC</fullName>
        <ecNumber evidence="4">3.5.2.6</ecNumber>
    </submittedName>
</protein>
<name>A0A1W6K758_9GAMM</name>
<dbReference type="PANTHER" id="PTHR13891:SF1">
    <property type="entry name" value="CYTOCHROME C OXIDASE ASSEMBLY FACTOR 7"/>
    <property type="match status" value="1"/>
</dbReference>
<feature type="transmembrane region" description="Helical" evidence="3">
    <location>
        <begin position="156"/>
        <end position="178"/>
    </location>
</feature>
<dbReference type="AlphaFoldDB" id="A0A1W6K758"/>
<organism evidence="4 5">
    <name type="scientific">Marinobacter salarius</name>
    <dbReference type="NCBI Taxonomy" id="1420917"/>
    <lineage>
        <taxon>Bacteria</taxon>
        <taxon>Pseudomonadati</taxon>
        <taxon>Pseudomonadota</taxon>
        <taxon>Gammaproteobacteria</taxon>
        <taxon>Pseudomonadales</taxon>
        <taxon>Marinobacteraceae</taxon>
        <taxon>Marinobacter</taxon>
    </lineage>
</organism>
<gene>
    <name evidence="4" type="primary">hcpC</name>
    <name evidence="4" type="ORF">MARSALSMR5_01088</name>
</gene>
<feature type="transmembrane region" description="Helical" evidence="3">
    <location>
        <begin position="242"/>
        <end position="261"/>
    </location>
</feature>
<dbReference type="EMBL" id="CP020931">
    <property type="protein sequence ID" value="ARM83182.1"/>
    <property type="molecule type" value="Genomic_DNA"/>
</dbReference>
<dbReference type="Gene3D" id="1.25.40.10">
    <property type="entry name" value="Tetratricopeptide repeat domain"/>
    <property type="match status" value="2"/>
</dbReference>
<dbReference type="SMART" id="SM00671">
    <property type="entry name" value="SEL1"/>
    <property type="match status" value="7"/>
</dbReference>
<dbReference type="Proteomes" id="UP000193100">
    <property type="component" value="Chromosome"/>
</dbReference>
<evidence type="ECO:0000313" key="4">
    <source>
        <dbReference type="EMBL" id="ARM83182.1"/>
    </source>
</evidence>
<dbReference type="GO" id="GO:0008800">
    <property type="term" value="F:beta-lactamase activity"/>
    <property type="evidence" value="ECO:0007669"/>
    <property type="project" value="UniProtKB-EC"/>
</dbReference>
<keyword evidence="2" id="KW-0677">Repeat</keyword>
<evidence type="ECO:0000256" key="2">
    <source>
        <dbReference type="ARBA" id="ARBA00022737"/>
    </source>
</evidence>
<keyword evidence="3" id="KW-0472">Membrane</keyword>
<feature type="transmembrane region" description="Helical" evidence="3">
    <location>
        <begin position="118"/>
        <end position="135"/>
    </location>
</feature>
<evidence type="ECO:0000313" key="5">
    <source>
        <dbReference type="Proteomes" id="UP000193100"/>
    </source>
</evidence>
<dbReference type="SUPFAM" id="SSF81901">
    <property type="entry name" value="HCP-like"/>
    <property type="match status" value="2"/>
</dbReference>
<dbReference type="InterPro" id="IPR011990">
    <property type="entry name" value="TPR-like_helical_dom_sf"/>
</dbReference>
<sequence length="575" mass="64770">MSIDLSTFNFSEISNYWAYALGIAVSFYGTVSWFSSKHLSKESKEHLSLWLWGSYESTWLRQFCLLFDAVFGRRHLSWACFLRSSVASFITVFILYFLLGDILQEKGRIGVYLDTKDLIIYALILNVISDYLSLFETRWLLNKFSSISSIWNQLALLAFDALITAGIIWFAIEAYLFVLGKPAPSLVELVAVFSIFSIFFYSTFLTSIWAWLYCLSSWSVRLISKTRLNELLDIEHNPGHQIALIGGIAIFLIIAILFPFFKDSELSNTSLFDRYLCDTFPKATCDDLARLSTNEKQTLFFLEKNCDGGGLENCIIAASDYYLDDDGKKAADLYQKACEFGHPDGCKWAGWLYMTGFGVDSDYVRAIKFYDVACKADDLEACVNIGFMFENGAGVDQSYSAARDIYHLACERGALQGCNNLGYFYQEGKGVEKDIRKAKSLYEKSCNDEAVWGCNNLGGLYYKGLGVERDIQKMLHYNKMACDRDLTIGCDALGAIYLHGRGVPIDYQRALEYFQKSCSNNSMLGCSFLATMYASGQGVTKNLKKGLKLLTRACEHGSNLGCNLLKVHLANQKAQ</sequence>
<feature type="transmembrane region" description="Helical" evidence="3">
    <location>
        <begin position="190"/>
        <end position="215"/>
    </location>
</feature>
<dbReference type="EC" id="3.5.2.6" evidence="4"/>
<dbReference type="InterPro" id="IPR040239">
    <property type="entry name" value="HcpB-like"/>
</dbReference>
<keyword evidence="4" id="KW-0378">Hydrolase</keyword>